<name>A0A8J2MRX9_COTCN</name>
<keyword evidence="3" id="KW-1185">Reference proteome</keyword>
<accession>A0A8J2MRX9</accession>
<feature type="transmembrane region" description="Helical" evidence="1">
    <location>
        <begin position="69"/>
        <end position="86"/>
    </location>
</feature>
<keyword evidence="1" id="KW-0812">Transmembrane</keyword>
<sequence>MDDWLQCVCVIFYRFWISIVRLINNNCKRGFISGIYWVGITILNDYTSIDIIFPRMLRIFVTNLRNTSSVLSIFILPAIIIILLYHNRSIHIRPIRIVRKSIANLHVLRSIHDVFSITFGINVVSLISSGTIRNYRFSLVRVGHKITQVQVSSQPTTVLNKKGLKFRKTNNIKYLLGITLLTTSNVATVMDNMPATVCFRYYGPSVPVPLFIEETRTSCACENTPQTVS</sequence>
<proteinExistence type="predicted"/>
<feature type="transmembrane region" description="Helical" evidence="1">
    <location>
        <begin position="31"/>
        <end position="49"/>
    </location>
</feature>
<keyword evidence="1" id="KW-0472">Membrane</keyword>
<evidence type="ECO:0000313" key="2">
    <source>
        <dbReference type="EMBL" id="CAG5092339.1"/>
    </source>
</evidence>
<evidence type="ECO:0000313" key="3">
    <source>
        <dbReference type="Proteomes" id="UP000786811"/>
    </source>
</evidence>
<gene>
    <name evidence="2" type="ORF">HICCMSTLAB_LOCUS6065</name>
</gene>
<dbReference type="AlphaFoldDB" id="A0A8J2MRX9"/>
<comment type="caution">
    <text evidence="2">The sequence shown here is derived from an EMBL/GenBank/DDBJ whole genome shotgun (WGS) entry which is preliminary data.</text>
</comment>
<evidence type="ECO:0000256" key="1">
    <source>
        <dbReference type="SAM" id="Phobius"/>
    </source>
</evidence>
<organism evidence="2 3">
    <name type="scientific">Cotesia congregata</name>
    <name type="common">Parasitoid wasp</name>
    <name type="synonym">Apanteles congregatus</name>
    <dbReference type="NCBI Taxonomy" id="51543"/>
    <lineage>
        <taxon>Eukaryota</taxon>
        <taxon>Metazoa</taxon>
        <taxon>Ecdysozoa</taxon>
        <taxon>Arthropoda</taxon>
        <taxon>Hexapoda</taxon>
        <taxon>Insecta</taxon>
        <taxon>Pterygota</taxon>
        <taxon>Neoptera</taxon>
        <taxon>Endopterygota</taxon>
        <taxon>Hymenoptera</taxon>
        <taxon>Apocrita</taxon>
        <taxon>Ichneumonoidea</taxon>
        <taxon>Braconidae</taxon>
        <taxon>Microgastrinae</taxon>
        <taxon>Cotesia</taxon>
    </lineage>
</organism>
<dbReference type="Proteomes" id="UP000786811">
    <property type="component" value="Unassembled WGS sequence"/>
</dbReference>
<protein>
    <submittedName>
        <fullName evidence="2">Uncharacterized protein</fullName>
    </submittedName>
</protein>
<reference evidence="2" key="1">
    <citation type="submission" date="2021-04" db="EMBL/GenBank/DDBJ databases">
        <authorList>
            <person name="Chebbi M.A.C M."/>
        </authorList>
    </citation>
    <scope>NUCLEOTIDE SEQUENCE</scope>
</reference>
<keyword evidence="1" id="KW-1133">Transmembrane helix</keyword>
<dbReference type="EMBL" id="CAJNRD030001120">
    <property type="protein sequence ID" value="CAG5092339.1"/>
    <property type="molecule type" value="Genomic_DNA"/>
</dbReference>